<evidence type="ECO:0000313" key="3">
    <source>
        <dbReference type="WBParaSite" id="nRc.2.0.1.t02847-RA"/>
    </source>
</evidence>
<keyword evidence="1" id="KW-1133">Transmembrane helix</keyword>
<keyword evidence="2" id="KW-1185">Reference proteome</keyword>
<dbReference type="AlphaFoldDB" id="A0A915HNB8"/>
<organism evidence="2 3">
    <name type="scientific">Romanomermis culicivorax</name>
    <name type="common">Nematode worm</name>
    <dbReference type="NCBI Taxonomy" id="13658"/>
    <lineage>
        <taxon>Eukaryota</taxon>
        <taxon>Metazoa</taxon>
        <taxon>Ecdysozoa</taxon>
        <taxon>Nematoda</taxon>
        <taxon>Enoplea</taxon>
        <taxon>Dorylaimia</taxon>
        <taxon>Mermithida</taxon>
        <taxon>Mermithoidea</taxon>
        <taxon>Mermithidae</taxon>
        <taxon>Romanomermis</taxon>
    </lineage>
</organism>
<reference evidence="3" key="1">
    <citation type="submission" date="2022-11" db="UniProtKB">
        <authorList>
            <consortium name="WormBaseParasite"/>
        </authorList>
    </citation>
    <scope>IDENTIFICATION</scope>
</reference>
<evidence type="ECO:0000313" key="2">
    <source>
        <dbReference type="Proteomes" id="UP000887565"/>
    </source>
</evidence>
<keyword evidence="1" id="KW-0472">Membrane</keyword>
<keyword evidence="1" id="KW-0812">Transmembrane</keyword>
<dbReference type="Proteomes" id="UP000887565">
    <property type="component" value="Unplaced"/>
</dbReference>
<protein>
    <submittedName>
        <fullName evidence="3">Uncharacterized protein</fullName>
    </submittedName>
</protein>
<name>A0A915HNB8_ROMCU</name>
<feature type="transmembrane region" description="Helical" evidence="1">
    <location>
        <begin position="12"/>
        <end position="30"/>
    </location>
</feature>
<sequence>MAKNYKRVKINFSIVIVKLLIGIFKFILIAHNRFLIFHVSGLGRRQFPPDFRANLMKFFPNFLNLYFKKCSTNPSITLNGNVYFLSMRIRKNRLLAPL</sequence>
<accession>A0A915HNB8</accession>
<evidence type="ECO:0000256" key="1">
    <source>
        <dbReference type="SAM" id="Phobius"/>
    </source>
</evidence>
<dbReference type="WBParaSite" id="nRc.2.0.1.t02847-RA">
    <property type="protein sequence ID" value="nRc.2.0.1.t02847-RA"/>
    <property type="gene ID" value="nRc.2.0.1.g02847"/>
</dbReference>
<proteinExistence type="predicted"/>